<reference evidence="1 2" key="1">
    <citation type="submission" date="2019-10" db="EMBL/GenBank/DDBJ databases">
        <authorList>
            <person name="Karimi E."/>
        </authorList>
    </citation>
    <scope>NUCLEOTIDE SEQUENCE [LARGE SCALE GENOMIC DNA]</scope>
    <source>
        <strain evidence="1">Bacillus sp. 71</strain>
    </source>
</reference>
<gene>
    <name evidence="1" type="ORF">BACI71_60063</name>
</gene>
<protein>
    <submittedName>
        <fullName evidence="1">Uncharacterized protein</fullName>
    </submittedName>
</protein>
<dbReference type="AlphaFoldDB" id="A0A654AU58"/>
<dbReference type="EMBL" id="CABWMC010000031">
    <property type="protein sequence ID" value="VXC70642.1"/>
    <property type="molecule type" value="Genomic_DNA"/>
</dbReference>
<accession>A0A654AU58</accession>
<dbReference type="RefSeq" id="WP_159146660.1">
    <property type="nucleotide sequence ID" value="NZ_LR733376.1"/>
</dbReference>
<evidence type="ECO:0000313" key="1">
    <source>
        <dbReference type="EMBL" id="VXC70642.1"/>
    </source>
</evidence>
<organism evidence="1 2">
    <name type="scientific">Bacillus mycoides</name>
    <dbReference type="NCBI Taxonomy" id="1405"/>
    <lineage>
        <taxon>Bacteria</taxon>
        <taxon>Bacillati</taxon>
        <taxon>Bacillota</taxon>
        <taxon>Bacilli</taxon>
        <taxon>Bacillales</taxon>
        <taxon>Bacillaceae</taxon>
        <taxon>Bacillus</taxon>
        <taxon>Bacillus cereus group</taxon>
    </lineage>
</organism>
<name>A0A654AU58_BACMY</name>
<proteinExistence type="predicted"/>
<sequence>MKIFVVKSVIEGENECVLMGAYPTLTEANKRVEELTKKYKQDKETRYTTEQTELTNF</sequence>
<dbReference type="Proteomes" id="UP000437562">
    <property type="component" value="Unassembled WGS sequence"/>
</dbReference>
<evidence type="ECO:0000313" key="2">
    <source>
        <dbReference type="Proteomes" id="UP000437562"/>
    </source>
</evidence>